<dbReference type="InterPro" id="IPR050224">
    <property type="entry name" value="TALE_homeobox"/>
</dbReference>
<feature type="DNA-binding region" description="Homeobox" evidence="8">
    <location>
        <begin position="249"/>
        <end position="289"/>
    </location>
</feature>
<protein>
    <recommendedName>
        <fullName evidence="11">Homeobox domain-containing protein</fullName>
    </recommendedName>
</protein>
<dbReference type="Gene3D" id="1.10.10.60">
    <property type="entry name" value="Homeodomain-like"/>
    <property type="match status" value="1"/>
</dbReference>
<dbReference type="Pfam" id="PF05920">
    <property type="entry name" value="Homeobox_KN"/>
    <property type="match status" value="1"/>
</dbReference>
<comment type="subcellular location">
    <subcellularLocation>
        <location evidence="1 8">Nucleus</location>
    </subcellularLocation>
</comment>
<dbReference type="PANTHER" id="PTHR11850">
    <property type="entry name" value="HOMEOBOX PROTEIN TRANSCRIPTION FACTORS"/>
    <property type="match status" value="1"/>
</dbReference>
<dbReference type="InterPro" id="IPR008422">
    <property type="entry name" value="KN_HD"/>
</dbReference>
<evidence type="ECO:0000313" key="12">
    <source>
        <dbReference type="EMBL" id="GKV46955.1"/>
    </source>
</evidence>
<keyword evidence="7 8" id="KW-0539">Nucleus</keyword>
<dbReference type="GO" id="GO:0006355">
    <property type="term" value="P:regulation of DNA-templated transcription"/>
    <property type="evidence" value="ECO:0007669"/>
    <property type="project" value="InterPro"/>
</dbReference>
<dbReference type="Pfam" id="PF07526">
    <property type="entry name" value="POX"/>
    <property type="match status" value="1"/>
</dbReference>
<feature type="compositionally biased region" description="Basic and acidic residues" evidence="10">
    <location>
        <begin position="324"/>
        <end position="333"/>
    </location>
</feature>
<dbReference type="SMART" id="SM00574">
    <property type="entry name" value="POX"/>
    <property type="match status" value="1"/>
</dbReference>
<dbReference type="Proteomes" id="UP001054252">
    <property type="component" value="Unassembled WGS sequence"/>
</dbReference>
<dbReference type="EMBL" id="BPVZ01000219">
    <property type="protein sequence ID" value="GKV46955.1"/>
    <property type="molecule type" value="Genomic_DNA"/>
</dbReference>
<evidence type="ECO:0000256" key="5">
    <source>
        <dbReference type="ARBA" id="ARBA00023155"/>
    </source>
</evidence>
<keyword evidence="6" id="KW-0804">Transcription</keyword>
<comment type="caution">
    <text evidence="12">The sequence shown here is derived from an EMBL/GenBank/DDBJ whole genome shotgun (WGS) entry which is preliminary data.</text>
</comment>
<dbReference type="PROSITE" id="PS50071">
    <property type="entry name" value="HOMEOBOX_2"/>
    <property type="match status" value="1"/>
</dbReference>
<dbReference type="GO" id="GO:0003677">
    <property type="term" value="F:DNA binding"/>
    <property type="evidence" value="ECO:0007669"/>
    <property type="project" value="UniProtKB-UniRule"/>
</dbReference>
<comment type="similarity">
    <text evidence="2">Belongs to the TALE/BELL homeobox family.</text>
</comment>
<name>A0AAV5MAZ9_9ROSI</name>
<evidence type="ECO:0000256" key="6">
    <source>
        <dbReference type="ARBA" id="ARBA00023163"/>
    </source>
</evidence>
<evidence type="ECO:0000256" key="3">
    <source>
        <dbReference type="ARBA" id="ARBA00023015"/>
    </source>
</evidence>
<keyword evidence="5 8" id="KW-0371">Homeobox</keyword>
<gene>
    <name evidence="12" type="ORF">SLEP1_g53913</name>
</gene>
<evidence type="ECO:0000256" key="9">
    <source>
        <dbReference type="SAM" id="Coils"/>
    </source>
</evidence>
<evidence type="ECO:0000256" key="7">
    <source>
        <dbReference type="ARBA" id="ARBA00023242"/>
    </source>
</evidence>
<evidence type="ECO:0000313" key="13">
    <source>
        <dbReference type="Proteomes" id="UP001054252"/>
    </source>
</evidence>
<dbReference type="GO" id="GO:0005634">
    <property type="term" value="C:nucleus"/>
    <property type="evidence" value="ECO:0007669"/>
    <property type="project" value="UniProtKB-SubCell"/>
</dbReference>
<accession>A0AAV5MAZ9</accession>
<proteinExistence type="inferred from homology"/>
<evidence type="ECO:0000256" key="10">
    <source>
        <dbReference type="SAM" id="MobiDB-lite"/>
    </source>
</evidence>
<evidence type="ECO:0000256" key="4">
    <source>
        <dbReference type="ARBA" id="ARBA00023125"/>
    </source>
</evidence>
<dbReference type="InterPro" id="IPR006563">
    <property type="entry name" value="POX_dom"/>
</dbReference>
<dbReference type="SMART" id="SM00389">
    <property type="entry name" value="HOX"/>
    <property type="match status" value="1"/>
</dbReference>
<feature type="coiled-coil region" evidence="9">
    <location>
        <begin position="110"/>
        <end position="144"/>
    </location>
</feature>
<keyword evidence="3" id="KW-0805">Transcription regulation</keyword>
<feature type="region of interest" description="Disordered" evidence="10">
    <location>
        <begin position="301"/>
        <end position="333"/>
    </location>
</feature>
<evidence type="ECO:0000256" key="1">
    <source>
        <dbReference type="ARBA" id="ARBA00004123"/>
    </source>
</evidence>
<keyword evidence="9" id="KW-0175">Coiled coil</keyword>
<feature type="domain" description="Homeobox" evidence="11">
    <location>
        <begin position="247"/>
        <end position="288"/>
    </location>
</feature>
<evidence type="ECO:0000256" key="2">
    <source>
        <dbReference type="ARBA" id="ARBA00006454"/>
    </source>
</evidence>
<evidence type="ECO:0000256" key="8">
    <source>
        <dbReference type="PROSITE-ProRule" id="PRU00108"/>
    </source>
</evidence>
<evidence type="ECO:0000259" key="11">
    <source>
        <dbReference type="PROSITE" id="PS50071"/>
    </source>
</evidence>
<dbReference type="InterPro" id="IPR009057">
    <property type="entry name" value="Homeodomain-like_sf"/>
</dbReference>
<keyword evidence="4 8" id="KW-0238">DNA-binding</keyword>
<sequence>MLRQFIISNSISSQTRLESQHFDAYCSVLRRNINTTFSQSSSSSLGLLPAIHAPGETMSRSKDLLPVSAVAEEQLMMDLPEAANESGDHHTQRLSLSLEFCSNEMLLSEKQELHIKMTKLISLLEEVEERYERYRHKMEEVVSSFEAMAGVGAVKFYTALTLQAMSGHFWSLRDAIVAQINVTRRKFMHDLPKISTGMSQLSLFNRESRSNRLSLEQLGLMQQQTQAWRPIRGLQDTSVAILRSWLFEHFLHPYPRDSEKLMLASQTGLSKNQASNWFIKARVRLWKPMIEEMYREEFRESAEDIDPSLANNSVGSEAASDQAGDLKGKDQVD</sequence>
<dbReference type="AlphaFoldDB" id="A0AAV5MAZ9"/>
<dbReference type="InterPro" id="IPR001356">
    <property type="entry name" value="HD"/>
</dbReference>
<dbReference type="CDD" id="cd00086">
    <property type="entry name" value="homeodomain"/>
    <property type="match status" value="1"/>
</dbReference>
<keyword evidence="13" id="KW-1185">Reference proteome</keyword>
<dbReference type="SUPFAM" id="SSF46689">
    <property type="entry name" value="Homeodomain-like"/>
    <property type="match status" value="1"/>
</dbReference>
<reference evidence="12 13" key="1">
    <citation type="journal article" date="2021" name="Commun. Biol.">
        <title>The genome of Shorea leprosula (Dipterocarpaceae) highlights the ecological relevance of drought in aseasonal tropical rainforests.</title>
        <authorList>
            <person name="Ng K.K.S."/>
            <person name="Kobayashi M.J."/>
            <person name="Fawcett J.A."/>
            <person name="Hatakeyama M."/>
            <person name="Paape T."/>
            <person name="Ng C.H."/>
            <person name="Ang C.C."/>
            <person name="Tnah L.H."/>
            <person name="Lee C.T."/>
            <person name="Nishiyama T."/>
            <person name="Sese J."/>
            <person name="O'Brien M.J."/>
            <person name="Copetti D."/>
            <person name="Mohd Noor M.I."/>
            <person name="Ong R.C."/>
            <person name="Putra M."/>
            <person name="Sireger I.Z."/>
            <person name="Indrioko S."/>
            <person name="Kosugi Y."/>
            <person name="Izuno A."/>
            <person name="Isagi Y."/>
            <person name="Lee S.L."/>
            <person name="Shimizu K.K."/>
        </authorList>
    </citation>
    <scope>NUCLEOTIDE SEQUENCE [LARGE SCALE GENOMIC DNA]</scope>
    <source>
        <strain evidence="12">214</strain>
    </source>
</reference>
<organism evidence="12 13">
    <name type="scientific">Rubroshorea leprosula</name>
    <dbReference type="NCBI Taxonomy" id="152421"/>
    <lineage>
        <taxon>Eukaryota</taxon>
        <taxon>Viridiplantae</taxon>
        <taxon>Streptophyta</taxon>
        <taxon>Embryophyta</taxon>
        <taxon>Tracheophyta</taxon>
        <taxon>Spermatophyta</taxon>
        <taxon>Magnoliopsida</taxon>
        <taxon>eudicotyledons</taxon>
        <taxon>Gunneridae</taxon>
        <taxon>Pentapetalae</taxon>
        <taxon>rosids</taxon>
        <taxon>malvids</taxon>
        <taxon>Malvales</taxon>
        <taxon>Dipterocarpaceae</taxon>
        <taxon>Rubroshorea</taxon>
    </lineage>
</organism>